<feature type="compositionally biased region" description="Low complexity" evidence="1">
    <location>
        <begin position="915"/>
        <end position="926"/>
    </location>
</feature>
<dbReference type="PANTHER" id="PTHR11439">
    <property type="entry name" value="GAG-POL-RELATED RETROTRANSPOSON"/>
    <property type="match status" value="1"/>
</dbReference>
<evidence type="ECO:0000259" key="3">
    <source>
        <dbReference type="Pfam" id="PF13976"/>
    </source>
</evidence>
<dbReference type="PANTHER" id="PTHR11439:SF495">
    <property type="entry name" value="REVERSE TRANSCRIPTASE, RNA-DEPENDENT DNA POLYMERASE-RELATED"/>
    <property type="match status" value="1"/>
</dbReference>
<feature type="compositionally biased region" description="Basic and acidic residues" evidence="1">
    <location>
        <begin position="875"/>
        <end position="886"/>
    </location>
</feature>
<evidence type="ECO:0000313" key="4">
    <source>
        <dbReference type="EMBL" id="GJS84560.1"/>
    </source>
</evidence>
<feature type="compositionally biased region" description="Polar residues" evidence="1">
    <location>
        <begin position="899"/>
        <end position="914"/>
    </location>
</feature>
<feature type="domain" description="GAG-pre-integrase" evidence="3">
    <location>
        <begin position="2"/>
        <end position="57"/>
    </location>
</feature>
<dbReference type="InterPro" id="IPR013103">
    <property type="entry name" value="RVT_2"/>
</dbReference>
<dbReference type="Pfam" id="PF13976">
    <property type="entry name" value="gag_pre-integrs"/>
    <property type="match status" value="1"/>
</dbReference>
<dbReference type="InterPro" id="IPR025724">
    <property type="entry name" value="GAG-pre-integrase_dom"/>
</dbReference>
<feature type="compositionally biased region" description="Basic residues" evidence="1">
    <location>
        <begin position="847"/>
        <end position="856"/>
    </location>
</feature>
<dbReference type="InterPro" id="IPR043502">
    <property type="entry name" value="DNA/RNA_pol_sf"/>
</dbReference>
<feature type="domain" description="Reverse transcriptase Ty1/copia-type" evidence="2">
    <location>
        <begin position="342"/>
        <end position="423"/>
    </location>
</feature>
<dbReference type="CDD" id="cd09272">
    <property type="entry name" value="RNase_HI_RT_Ty1"/>
    <property type="match status" value="1"/>
</dbReference>
<dbReference type="EMBL" id="BQNB010010984">
    <property type="protein sequence ID" value="GJS84560.1"/>
    <property type="molecule type" value="Genomic_DNA"/>
</dbReference>
<feature type="domain" description="Reverse transcriptase Ty1/copia-type" evidence="2">
    <location>
        <begin position="275"/>
        <end position="340"/>
    </location>
</feature>
<feature type="region of interest" description="Disordered" evidence="1">
    <location>
        <begin position="85"/>
        <end position="132"/>
    </location>
</feature>
<proteinExistence type="predicted"/>
<feature type="region of interest" description="Disordered" evidence="1">
    <location>
        <begin position="811"/>
        <end position="936"/>
    </location>
</feature>
<feature type="region of interest" description="Disordered" evidence="1">
    <location>
        <begin position="1104"/>
        <end position="1136"/>
    </location>
</feature>
<organism evidence="4 5">
    <name type="scientific">Tanacetum coccineum</name>
    <dbReference type="NCBI Taxonomy" id="301880"/>
    <lineage>
        <taxon>Eukaryota</taxon>
        <taxon>Viridiplantae</taxon>
        <taxon>Streptophyta</taxon>
        <taxon>Embryophyta</taxon>
        <taxon>Tracheophyta</taxon>
        <taxon>Spermatophyta</taxon>
        <taxon>Magnoliopsida</taxon>
        <taxon>eudicotyledons</taxon>
        <taxon>Gunneridae</taxon>
        <taxon>Pentapetalae</taxon>
        <taxon>asterids</taxon>
        <taxon>campanulids</taxon>
        <taxon>Asterales</taxon>
        <taxon>Asteraceae</taxon>
        <taxon>Asteroideae</taxon>
        <taxon>Anthemideae</taxon>
        <taxon>Anthemidinae</taxon>
        <taxon>Tanacetum</taxon>
    </lineage>
</organism>
<protein>
    <submittedName>
        <fullName evidence="4">Ribonuclease H-like domain-containing protein</fullName>
    </submittedName>
</protein>
<dbReference type="SUPFAM" id="SSF56672">
    <property type="entry name" value="DNA/RNA polymerases"/>
    <property type="match status" value="1"/>
</dbReference>
<evidence type="ECO:0000256" key="1">
    <source>
        <dbReference type="SAM" id="MobiDB-lite"/>
    </source>
</evidence>
<feature type="compositionally biased region" description="Low complexity" evidence="1">
    <location>
        <begin position="114"/>
        <end position="129"/>
    </location>
</feature>
<feature type="region of interest" description="Disordered" evidence="1">
    <location>
        <begin position="1251"/>
        <end position="1282"/>
    </location>
</feature>
<keyword evidence="5" id="KW-1185">Reference proteome</keyword>
<reference evidence="4" key="1">
    <citation type="journal article" date="2022" name="Int. J. Mol. Sci.">
        <title>Draft Genome of Tanacetum Coccineum: Genomic Comparison of Closely Related Tanacetum-Family Plants.</title>
        <authorList>
            <person name="Yamashiro T."/>
            <person name="Shiraishi A."/>
            <person name="Nakayama K."/>
            <person name="Satake H."/>
        </authorList>
    </citation>
    <scope>NUCLEOTIDE SEQUENCE</scope>
</reference>
<accession>A0ABQ4Z421</accession>
<sequence>MYNVDLKNVVPQGGLTCLFAKAIPDESNLWHKRLGHVNFKTMNKLVKGNLVRGLPSKLFEINKLVLLVRRESNIELFVSPKLGEEEKKDAEDPGNEGGNPSEEGERINQEKDASVNSTNNINTVSPTVNADSIEDNAVDENIVYGCADDPNIPDLEEISRFSDAEDDGAEADMNNLDAFMLVSPILTTRIHKDHPVEQIIGDIHSAPQTRRMTKSLTEHAMFSSVQQRTNHKDFQNCLFACFLSQEEPKKVIQALKDPSWIEAMQDELLQFKLQKVWTLVDLPNGKRATGTKWVYRNKKDERGIVIKNKARLVAQGYTQEEGIDYDEVFAPVARIEAIRLPDRVYKVEKALYGLHQAPRAWYETLSTYLLDNGFQRGKIDKTLFIRRDKGDILLVQVYVDDIIFGSTKKSLCTEFEKRIRWDFSKQNKYVTEILKKFSFSDVKTASTPMETHKSFLKDANGEDVDEHLYRSMIRSLMYLTSSRPDIMFAVCACARFQVNPKISHLHAVKRIFRYLKGQPKLGLWYPKDSPFDLVAFTDSDYAGASLDRKSTTRGCQFLGCRLISWQCKKQTVVANSITEAEYIAASNCCRQVLWIQNQLLDYGYNFMHTKIYIDNESTICIVKNPVFHSKTKHIEIRHHFIRDSNEKKLIQMIKIHTDQNVADLLTKAFDRIIYKGWLEWNAKAAKDGIGVKTENADFAEIVDFLNANPIRYALTVSPTIYVSCIEQFWSTAKTKTVNNETQIHAKVEGKTIVISESSVRRDLQFDDEDEVNVVYDTPSHTKKIFANMRRQGKYFSGTVTLLFSSMLAQQANMGEGSRQPTDPQHTSTSVQPSNEEPITIPSSSQPKKNHRPWKAKRATEISRSSRPIPLVADETVTKERREKMEKAASIASSLEAEQDSGNINRTQSMATLNEPSPQGTSSGSGPRANTLGSGEDRLKLKELMDLYTKLSDRVLDLETTKTAQAKEIASLKKRVKELERKRKSKTPGMNLFNIGTSRRRSLGEEDESKQGRNLKQGKHSLIFEDRDFDEEFGVPTVDMEVNTASAPVTTTGVSVSIAKPITIVSVNITTAEPNTPPPPTTTVIEDEDLTIAQTLMKIRSEKSKVRGVVMKEPSESTTRPTVLPQQHDPKDKGKAQMQVELEEEERLAREREEDANIAEWDNAQAMMDADYELAARIHAQEQEELTVEEKSRLFVELMDKRKKHFVRLGAKEVGFTHNQLKNKSFDEVQKAFDKTKSWIDSFVSVDSKVVKGSKDGAEGSETRAEESSNRAGEHLQQESTKK</sequence>
<feature type="region of interest" description="Disordered" evidence="1">
    <location>
        <begin position="979"/>
        <end position="1017"/>
    </location>
</feature>
<evidence type="ECO:0000313" key="5">
    <source>
        <dbReference type="Proteomes" id="UP001151760"/>
    </source>
</evidence>
<gene>
    <name evidence="4" type="ORF">Tco_0751101</name>
</gene>
<dbReference type="Pfam" id="PF07727">
    <property type="entry name" value="RVT_2"/>
    <property type="match status" value="2"/>
</dbReference>
<comment type="caution">
    <text evidence="4">The sequence shown here is derived from an EMBL/GenBank/DDBJ whole genome shotgun (WGS) entry which is preliminary data.</text>
</comment>
<dbReference type="Proteomes" id="UP001151760">
    <property type="component" value="Unassembled WGS sequence"/>
</dbReference>
<evidence type="ECO:0000259" key="2">
    <source>
        <dbReference type="Pfam" id="PF07727"/>
    </source>
</evidence>
<name>A0ABQ4Z421_9ASTR</name>
<feature type="compositionally biased region" description="Polar residues" evidence="1">
    <location>
        <begin position="1115"/>
        <end position="1124"/>
    </location>
</feature>
<feature type="compositionally biased region" description="Basic and acidic residues" evidence="1">
    <location>
        <begin position="103"/>
        <end position="113"/>
    </location>
</feature>
<feature type="compositionally biased region" description="Polar residues" evidence="1">
    <location>
        <begin position="811"/>
        <end position="846"/>
    </location>
</feature>
<reference evidence="4" key="2">
    <citation type="submission" date="2022-01" db="EMBL/GenBank/DDBJ databases">
        <authorList>
            <person name="Yamashiro T."/>
            <person name="Shiraishi A."/>
            <person name="Satake H."/>
            <person name="Nakayama K."/>
        </authorList>
    </citation>
    <scope>NUCLEOTIDE SEQUENCE</scope>
</reference>